<evidence type="ECO:0000313" key="2">
    <source>
        <dbReference type="Proteomes" id="UP000308600"/>
    </source>
</evidence>
<dbReference type="EMBL" id="ML208345">
    <property type="protein sequence ID" value="TFK68747.1"/>
    <property type="molecule type" value="Genomic_DNA"/>
</dbReference>
<accession>A0ACD3AT82</accession>
<proteinExistence type="predicted"/>
<evidence type="ECO:0000313" key="1">
    <source>
        <dbReference type="EMBL" id="TFK68747.1"/>
    </source>
</evidence>
<dbReference type="Proteomes" id="UP000308600">
    <property type="component" value="Unassembled WGS sequence"/>
</dbReference>
<organism evidence="1 2">
    <name type="scientific">Pluteus cervinus</name>
    <dbReference type="NCBI Taxonomy" id="181527"/>
    <lineage>
        <taxon>Eukaryota</taxon>
        <taxon>Fungi</taxon>
        <taxon>Dikarya</taxon>
        <taxon>Basidiomycota</taxon>
        <taxon>Agaricomycotina</taxon>
        <taxon>Agaricomycetes</taxon>
        <taxon>Agaricomycetidae</taxon>
        <taxon>Agaricales</taxon>
        <taxon>Pluteineae</taxon>
        <taxon>Pluteaceae</taxon>
        <taxon>Pluteus</taxon>
    </lineage>
</organism>
<name>A0ACD3AT82_9AGAR</name>
<protein>
    <submittedName>
        <fullName evidence="1">Cytochrome P450</fullName>
    </submittedName>
</protein>
<keyword evidence="2" id="KW-1185">Reference proteome</keyword>
<gene>
    <name evidence="1" type="ORF">BDN72DRAFT_768900</name>
</gene>
<reference evidence="1 2" key="1">
    <citation type="journal article" date="2019" name="Nat. Ecol. Evol.">
        <title>Megaphylogeny resolves global patterns of mushroom evolution.</title>
        <authorList>
            <person name="Varga T."/>
            <person name="Krizsan K."/>
            <person name="Foldi C."/>
            <person name="Dima B."/>
            <person name="Sanchez-Garcia M."/>
            <person name="Sanchez-Ramirez S."/>
            <person name="Szollosi G.J."/>
            <person name="Szarkandi J.G."/>
            <person name="Papp V."/>
            <person name="Albert L."/>
            <person name="Andreopoulos W."/>
            <person name="Angelini C."/>
            <person name="Antonin V."/>
            <person name="Barry K.W."/>
            <person name="Bougher N.L."/>
            <person name="Buchanan P."/>
            <person name="Buyck B."/>
            <person name="Bense V."/>
            <person name="Catcheside P."/>
            <person name="Chovatia M."/>
            <person name="Cooper J."/>
            <person name="Damon W."/>
            <person name="Desjardin D."/>
            <person name="Finy P."/>
            <person name="Geml J."/>
            <person name="Haridas S."/>
            <person name="Hughes K."/>
            <person name="Justo A."/>
            <person name="Karasinski D."/>
            <person name="Kautmanova I."/>
            <person name="Kiss B."/>
            <person name="Kocsube S."/>
            <person name="Kotiranta H."/>
            <person name="LaButti K.M."/>
            <person name="Lechner B.E."/>
            <person name="Liimatainen K."/>
            <person name="Lipzen A."/>
            <person name="Lukacs Z."/>
            <person name="Mihaltcheva S."/>
            <person name="Morgado L.N."/>
            <person name="Niskanen T."/>
            <person name="Noordeloos M.E."/>
            <person name="Ohm R.A."/>
            <person name="Ortiz-Santana B."/>
            <person name="Ovrebo C."/>
            <person name="Racz N."/>
            <person name="Riley R."/>
            <person name="Savchenko A."/>
            <person name="Shiryaev A."/>
            <person name="Soop K."/>
            <person name="Spirin V."/>
            <person name="Szebenyi C."/>
            <person name="Tomsovsky M."/>
            <person name="Tulloss R.E."/>
            <person name="Uehling J."/>
            <person name="Grigoriev I.V."/>
            <person name="Vagvolgyi C."/>
            <person name="Papp T."/>
            <person name="Martin F.M."/>
            <person name="Miettinen O."/>
            <person name="Hibbett D.S."/>
            <person name="Nagy L.G."/>
        </authorList>
    </citation>
    <scope>NUCLEOTIDE SEQUENCE [LARGE SCALE GENOMIC DNA]</scope>
    <source>
        <strain evidence="1 2">NL-1719</strain>
    </source>
</reference>
<sequence length="595" mass="68303">MALTTPGIDFLVYHFLLSCLPGCFVKAVFWSLGWPCPLVFLVLPCVLGLPGYIVFKIQLLERAHHREAAAAGGRLAPRARGKLLANFDLLTSLMDNWLNEYPGDGIWELLDEYGPVVNFRILWIDTVFTHSPEYTKLILSTGFENYVKGERFQEALGAVLGTGVFNSDGDMWKFHRSMTRPFFNRDRVTHFHLFDRYAEKVLKKIRERMEAGMAIDFQDIMSRFTMDVTTDFLFNQCVDSLSSPLPFPHNSGRGSDSTPRIQTRADEFSAAFVNAMQVVAERERYGWAWPLYEMTGDKTRKPMEIVKRFIEPIVQEAVQKKVVRDSIKEDEQQFASSPDSKVDDDVRLLDHLVELTTDPVILRDETLNIMIAGRDTMSSTLTFTMYLLCNHPEVVVRLREEIIDQVGPTALPVFDQVKNMKYLRAVINETLRLFPPVPFNVRECVSGTLWPSPDPNEKPMYLPAGTKTPYSVLMMHRRKDLWGPDADIFDPDRWLDDRNQKYFLANPFIFLPFNAGPRICLGQQFAYNEMSIVLIRLLQNFSSFSLELDAFPPGTLPPPHWAKEEGRKAIERIRPKAHLTMYSHGGLWLKMQDAL</sequence>